<keyword evidence="2" id="KW-1185">Reference proteome</keyword>
<evidence type="ECO:0000313" key="1">
    <source>
        <dbReference type="EMBL" id="EGJ34218.1"/>
    </source>
</evidence>
<sequence length="69" mass="7853">MPVYTKTVRKKFPERKVFLDSKNIVNQLNKRLLDGNYVQIKSQSFLVTKKGLENSNSKEHGISGALTKS</sequence>
<proteinExistence type="predicted"/>
<dbReference type="AlphaFoldDB" id="F4XNF9"/>
<dbReference type="EMBL" id="GL890840">
    <property type="protein sequence ID" value="EGJ34218.1"/>
    <property type="molecule type" value="Genomic_DNA"/>
</dbReference>
<name>F4XNF9_9CYAN</name>
<organism evidence="1 2">
    <name type="scientific">Moorena producens 3L</name>
    <dbReference type="NCBI Taxonomy" id="489825"/>
    <lineage>
        <taxon>Bacteria</taxon>
        <taxon>Bacillati</taxon>
        <taxon>Cyanobacteriota</taxon>
        <taxon>Cyanophyceae</taxon>
        <taxon>Coleofasciculales</taxon>
        <taxon>Coleofasciculaceae</taxon>
        <taxon>Moorena</taxon>
    </lineage>
</organism>
<gene>
    <name evidence="1" type="ORF">LYNGBM3L_21580</name>
</gene>
<reference evidence="2" key="1">
    <citation type="journal article" date="2011" name="Proc. Natl. Acad. Sci. U.S.A.">
        <title>Genomic insights into the physiology and ecology of the marine filamentous cyanobacterium Lyngbya majuscula.</title>
        <authorList>
            <person name="Jones A.C."/>
            <person name="Monroe E.A."/>
            <person name="Podell S."/>
            <person name="Hess W.R."/>
            <person name="Klages S."/>
            <person name="Esquenazi E."/>
            <person name="Niessen S."/>
            <person name="Hoover H."/>
            <person name="Rothmann M."/>
            <person name="Lasken R.S."/>
            <person name="Yates J.R.III."/>
            <person name="Reinhardt R."/>
            <person name="Kube M."/>
            <person name="Burkart M.D."/>
            <person name="Allen E.E."/>
            <person name="Dorrestein P.C."/>
            <person name="Gerwick W.H."/>
            <person name="Gerwick L."/>
        </authorList>
    </citation>
    <scope>NUCLEOTIDE SEQUENCE [LARGE SCALE GENOMIC DNA]</scope>
    <source>
        <strain evidence="2">3L</strain>
    </source>
</reference>
<dbReference type="Proteomes" id="UP000003959">
    <property type="component" value="Unassembled WGS sequence"/>
</dbReference>
<dbReference type="HOGENOM" id="CLU_2771363_0_0_3"/>
<evidence type="ECO:0000313" key="2">
    <source>
        <dbReference type="Proteomes" id="UP000003959"/>
    </source>
</evidence>
<accession>F4XNF9</accession>
<protein>
    <submittedName>
        <fullName evidence="1">Uncharacterized protein</fullName>
    </submittedName>
</protein>